<keyword evidence="6" id="KW-1185">Reference proteome</keyword>
<evidence type="ECO:0000313" key="5">
    <source>
        <dbReference type="EMBL" id="MDT0457897.1"/>
    </source>
</evidence>
<keyword evidence="4" id="KW-0813">Transport</keyword>
<evidence type="ECO:0000256" key="4">
    <source>
        <dbReference type="RuleBase" id="RU368020"/>
    </source>
</evidence>
<evidence type="ECO:0000256" key="2">
    <source>
        <dbReference type="ARBA" id="ARBA00023004"/>
    </source>
</evidence>
<sequence length="71" mass="7646">MTWKLEIDPGQCMASGSCAAIAPDLFVLDGEHARPLKERIDEDERALDAADVCPAVAITVRDGERVVGPRP</sequence>
<keyword evidence="2 4" id="KW-0408">Iron</keyword>
<proteinExistence type="predicted"/>
<comment type="caution">
    <text evidence="5">The sequence shown here is derived from an EMBL/GenBank/DDBJ whole genome shotgun (WGS) entry which is preliminary data.</text>
</comment>
<evidence type="ECO:0000256" key="3">
    <source>
        <dbReference type="ARBA" id="ARBA00023014"/>
    </source>
</evidence>
<dbReference type="Pfam" id="PF13370">
    <property type="entry name" value="Fer4_13"/>
    <property type="match status" value="1"/>
</dbReference>
<evidence type="ECO:0000313" key="6">
    <source>
        <dbReference type="Proteomes" id="UP001180551"/>
    </source>
</evidence>
<dbReference type="Gene3D" id="3.30.70.20">
    <property type="match status" value="1"/>
</dbReference>
<dbReference type="Proteomes" id="UP001180551">
    <property type="component" value="Unassembled WGS sequence"/>
</dbReference>
<dbReference type="SUPFAM" id="SSF54862">
    <property type="entry name" value="4Fe-4S ferredoxins"/>
    <property type="match status" value="1"/>
</dbReference>
<gene>
    <name evidence="5" type="ORF">RM550_19510</name>
</gene>
<organism evidence="5 6">
    <name type="scientific">Streptomyces mooreae</name>
    <dbReference type="NCBI Taxonomy" id="3075523"/>
    <lineage>
        <taxon>Bacteria</taxon>
        <taxon>Bacillati</taxon>
        <taxon>Actinomycetota</taxon>
        <taxon>Actinomycetes</taxon>
        <taxon>Kitasatosporales</taxon>
        <taxon>Streptomycetaceae</taxon>
        <taxon>Streptomyces</taxon>
    </lineage>
</organism>
<reference evidence="5" key="1">
    <citation type="submission" date="2024-05" db="EMBL/GenBank/DDBJ databases">
        <title>30 novel species of actinomycetes from the DSMZ collection.</title>
        <authorList>
            <person name="Nouioui I."/>
        </authorList>
    </citation>
    <scope>NUCLEOTIDE SEQUENCE</scope>
    <source>
        <strain evidence="5">DSM 41527</strain>
    </source>
</reference>
<dbReference type="PRINTS" id="PR00352">
    <property type="entry name" value="3FE4SFRDOXIN"/>
</dbReference>
<comment type="function">
    <text evidence="4">Ferredoxins are iron-sulfur proteins that transfer electrons in a wide variety of metabolic reactions.</text>
</comment>
<name>A0ABU2TAF7_9ACTN</name>
<accession>A0ABU2TAF7</accession>
<keyword evidence="4" id="KW-0249">Electron transport</keyword>
<keyword evidence="1 4" id="KW-0479">Metal-binding</keyword>
<evidence type="ECO:0000256" key="1">
    <source>
        <dbReference type="ARBA" id="ARBA00022723"/>
    </source>
</evidence>
<protein>
    <recommendedName>
        <fullName evidence="4">Ferredoxin</fullName>
    </recommendedName>
</protein>
<dbReference type="RefSeq" id="WP_311625008.1">
    <property type="nucleotide sequence ID" value="NZ_JAVRFE010000025.1"/>
</dbReference>
<keyword evidence="3 4" id="KW-0411">Iron-sulfur</keyword>
<dbReference type="InterPro" id="IPR001080">
    <property type="entry name" value="3Fe4S_ferredoxin"/>
</dbReference>
<dbReference type="EMBL" id="JAVRFE010000025">
    <property type="protein sequence ID" value="MDT0457897.1"/>
    <property type="molecule type" value="Genomic_DNA"/>
</dbReference>